<organism evidence="2 3">
    <name type="scientific">Oleidesulfovibrio alaskensis (strain ATCC BAA-1058 / DSM 17464 / G20)</name>
    <name type="common">Desulfovibrio alaskensis</name>
    <dbReference type="NCBI Taxonomy" id="207559"/>
    <lineage>
        <taxon>Bacteria</taxon>
        <taxon>Pseudomonadati</taxon>
        <taxon>Thermodesulfobacteriota</taxon>
        <taxon>Desulfovibrionia</taxon>
        <taxon>Desulfovibrionales</taxon>
        <taxon>Desulfovibrionaceae</taxon>
        <taxon>Oleidesulfovibrio</taxon>
    </lineage>
</organism>
<proteinExistence type="predicted"/>
<gene>
    <name evidence="2" type="ordered locus">Dde_4052</name>
</gene>
<protein>
    <submittedName>
        <fullName evidence="2">Uncharacterized protein</fullName>
    </submittedName>
</protein>
<feature type="region of interest" description="Disordered" evidence="1">
    <location>
        <begin position="96"/>
        <end position="136"/>
    </location>
</feature>
<sequence length="182" mass="19806">MAIVNAAHAAQNIKQCCKINIAIKNEEPFMSIKRIETKLVSQAQNEWICSATMETESGYRVTKLGQGDSLQQAEDCAVRHATDAIASLENASGCSEASLQNQHRTSRSSSGTSYQKYQAQTEDKSRFNGGGSKQASEKQLGLIEQLAQKKRCDAEYACRGEFGVGLNQITGAQANQLIKSLK</sequence>
<dbReference type="KEGG" id="dde:Dde_4052"/>
<evidence type="ECO:0000313" key="3">
    <source>
        <dbReference type="Proteomes" id="UP000002710"/>
    </source>
</evidence>
<dbReference type="Proteomes" id="UP000002710">
    <property type="component" value="Chromosome"/>
</dbReference>
<dbReference type="RefSeq" id="WP_011369147.1">
    <property type="nucleotide sequence ID" value="NC_007519.1"/>
</dbReference>
<dbReference type="EMBL" id="CP000112">
    <property type="protein sequence ID" value="AEL79460.1"/>
    <property type="molecule type" value="Genomic_DNA"/>
</dbReference>
<dbReference type="HOGENOM" id="CLU_1479774_0_0_7"/>
<keyword evidence="3" id="KW-1185">Reference proteome</keyword>
<reference evidence="2 3" key="1">
    <citation type="journal article" date="2011" name="J. Bacteriol.">
        <title>Complete genome sequence and updated annotation of Desulfovibrio alaskensis G20.</title>
        <authorList>
            <person name="Hauser L.J."/>
            <person name="Land M.L."/>
            <person name="Brown S.D."/>
            <person name="Larimer F."/>
            <person name="Keller K.L."/>
            <person name="Rapp-Giles B.J."/>
            <person name="Price M.N."/>
            <person name="Lin M."/>
            <person name="Bruce D.C."/>
            <person name="Detter J.C."/>
            <person name="Tapia R."/>
            <person name="Han C.S."/>
            <person name="Goodwin L.A."/>
            <person name="Cheng J.F."/>
            <person name="Pitluck S."/>
            <person name="Copeland A."/>
            <person name="Lucas S."/>
            <person name="Nolan M."/>
            <person name="Lapidus A.L."/>
            <person name="Palumbo A.V."/>
            <person name="Wall J.D."/>
        </authorList>
    </citation>
    <scope>NUCLEOTIDE SEQUENCE [LARGE SCALE GENOMIC DNA]</scope>
    <source>
        <strain evidence="3">ATCC BAA 1058 / DSM 17464 / G20</strain>
    </source>
</reference>
<feature type="compositionally biased region" description="Polar residues" evidence="1">
    <location>
        <begin position="96"/>
        <end position="120"/>
    </location>
</feature>
<dbReference type="AlphaFoldDB" id="F9XXK7"/>
<dbReference type="STRING" id="207559.Dde_4052"/>
<evidence type="ECO:0000256" key="1">
    <source>
        <dbReference type="SAM" id="MobiDB-lite"/>
    </source>
</evidence>
<name>F9XXK7_OLEA2</name>
<evidence type="ECO:0000313" key="2">
    <source>
        <dbReference type="EMBL" id="AEL79460.1"/>
    </source>
</evidence>
<accession>F9XXK7</accession>